<evidence type="ECO:0000259" key="1">
    <source>
        <dbReference type="Pfam" id="PF00656"/>
    </source>
</evidence>
<accession>A0A9W6V954</accession>
<dbReference type="AlphaFoldDB" id="A0A9W6V954"/>
<dbReference type="RefSeq" id="WP_285609057.1">
    <property type="nucleotide sequence ID" value="NZ_BSSD01000002.1"/>
</dbReference>
<feature type="domain" description="Peptidase C14 caspase" evidence="1">
    <location>
        <begin position="17"/>
        <end position="213"/>
    </location>
</feature>
<sequence length="526" mass="56409">MRTGVPDRETSRVVLAGACRFRHLPDLPAVRNNVGDLRDCLSDPTIWGLAARNITTVTETVSAAGLVDAVHAAAAEAEDTLVFYYSGHGMVDPHDGELGLALVESVLGRPHTAVRYHYVRQAMVDSPARRKVVVLDCCFSGRAIGAMGDLVTEQLGVAGTYVLASAPSNAAALAPPGARLTAFTGELVTLLRNGVPDGPRTLDLDLVYRHLRQGLVARSFPEPQRCHRNSVGELPLFHNRAWRPPAQSIPSAQPDPPVRAPRAAAVARLVADAYALRQPAPDRVERVIADVAQPARSASGFNVLDLIGGTPTRTEILDALLAVVERGGDEWYQVSLRLAELADDVVSMRLIADEPSAPAVLRMAALSRIHTSGSAGGDSFSDLVDLVVTHPNSAAVAVEGLVVTDARERVALLEAFLRSPEPVTIGVAGVGDSLNIFVYQGWVDLVVQSWARKVVGRQARRAMKAIGFTCRGSFSTDLQDRLHLGHDPAAVEVASKVESTLALFGVQDGTRWEFCRPFDEQVILLD</sequence>
<name>A0A9W6V954_9PSEU</name>
<keyword evidence="3" id="KW-1185">Reference proteome</keyword>
<dbReference type="Pfam" id="PF00656">
    <property type="entry name" value="Peptidase_C14"/>
    <property type="match status" value="1"/>
</dbReference>
<dbReference type="Gene3D" id="3.40.50.1460">
    <property type="match status" value="1"/>
</dbReference>
<protein>
    <recommendedName>
        <fullName evidence="1">Peptidase C14 caspase domain-containing protein</fullName>
    </recommendedName>
</protein>
<dbReference type="InterPro" id="IPR011600">
    <property type="entry name" value="Pept_C14_caspase"/>
</dbReference>
<dbReference type="GO" id="GO:0004197">
    <property type="term" value="F:cysteine-type endopeptidase activity"/>
    <property type="evidence" value="ECO:0007669"/>
    <property type="project" value="InterPro"/>
</dbReference>
<gene>
    <name evidence="2" type="ORF">Aglo03_14970</name>
</gene>
<dbReference type="NCBIfam" id="NF047832">
    <property type="entry name" value="caspase_w_EACC1"/>
    <property type="match status" value="1"/>
</dbReference>
<dbReference type="GO" id="GO:0006508">
    <property type="term" value="P:proteolysis"/>
    <property type="evidence" value="ECO:0007669"/>
    <property type="project" value="InterPro"/>
</dbReference>
<evidence type="ECO:0000313" key="3">
    <source>
        <dbReference type="Proteomes" id="UP001165042"/>
    </source>
</evidence>
<dbReference type="InterPro" id="IPR029030">
    <property type="entry name" value="Caspase-like_dom_sf"/>
</dbReference>
<dbReference type="Proteomes" id="UP001165042">
    <property type="component" value="Unassembled WGS sequence"/>
</dbReference>
<organism evidence="2 3">
    <name type="scientific">Actinokineospora globicatena</name>
    <dbReference type="NCBI Taxonomy" id="103729"/>
    <lineage>
        <taxon>Bacteria</taxon>
        <taxon>Bacillati</taxon>
        <taxon>Actinomycetota</taxon>
        <taxon>Actinomycetes</taxon>
        <taxon>Pseudonocardiales</taxon>
        <taxon>Pseudonocardiaceae</taxon>
        <taxon>Actinokineospora</taxon>
    </lineage>
</organism>
<evidence type="ECO:0000313" key="2">
    <source>
        <dbReference type="EMBL" id="GLW90681.1"/>
    </source>
</evidence>
<proteinExistence type="predicted"/>
<dbReference type="SUPFAM" id="SSF52129">
    <property type="entry name" value="Caspase-like"/>
    <property type="match status" value="1"/>
</dbReference>
<comment type="caution">
    <text evidence="2">The sequence shown here is derived from an EMBL/GenBank/DDBJ whole genome shotgun (WGS) entry which is preliminary data.</text>
</comment>
<dbReference type="EMBL" id="BSSD01000002">
    <property type="protein sequence ID" value="GLW90681.1"/>
    <property type="molecule type" value="Genomic_DNA"/>
</dbReference>
<reference evidence="2" key="1">
    <citation type="submission" date="2023-02" db="EMBL/GenBank/DDBJ databases">
        <title>Actinokineospora globicatena NBRC 15670.</title>
        <authorList>
            <person name="Ichikawa N."/>
            <person name="Sato H."/>
            <person name="Tonouchi N."/>
        </authorList>
    </citation>
    <scope>NUCLEOTIDE SEQUENCE</scope>
    <source>
        <strain evidence="2">NBRC 15670</strain>
    </source>
</reference>